<protein>
    <submittedName>
        <fullName evidence="2">CoA-binding protein</fullName>
    </submittedName>
</protein>
<dbReference type="Pfam" id="PF13380">
    <property type="entry name" value="CoA_binding_2"/>
    <property type="match status" value="1"/>
</dbReference>
<dbReference type="AlphaFoldDB" id="A0A4R9AXF1"/>
<reference evidence="2 3" key="1">
    <citation type="submission" date="2019-03" db="EMBL/GenBank/DDBJ databases">
        <title>Genomics of glacier-inhabiting Cryobacterium strains.</title>
        <authorList>
            <person name="Liu Q."/>
            <person name="Xin Y.-H."/>
        </authorList>
    </citation>
    <scope>NUCLEOTIDE SEQUENCE [LARGE SCALE GENOMIC DNA]</scope>
    <source>
        <strain evidence="2 3">Hh4</strain>
    </source>
</reference>
<proteinExistence type="predicted"/>
<feature type="domain" description="CoA-binding" evidence="1">
    <location>
        <begin position="5"/>
        <end position="98"/>
    </location>
</feature>
<dbReference type="Gene3D" id="3.40.50.720">
    <property type="entry name" value="NAD(P)-binding Rossmann-like Domain"/>
    <property type="match status" value="1"/>
</dbReference>
<dbReference type="InterPro" id="IPR003781">
    <property type="entry name" value="CoA-bd"/>
</dbReference>
<dbReference type="RefSeq" id="WP_134524959.1">
    <property type="nucleotide sequence ID" value="NZ_SOHH01000114.1"/>
</dbReference>
<gene>
    <name evidence="2" type="ORF">E3T48_15695</name>
</gene>
<evidence type="ECO:0000313" key="2">
    <source>
        <dbReference type="EMBL" id="TFD72020.1"/>
    </source>
</evidence>
<name>A0A4R9AXF1_9MICO</name>
<sequence length="135" mass="14391">MTRILQGATSIAIVGASPRPDRPSHGVGDYLQRTGAYRVYFVNPRAEIILGEKAYPDLASLPEVPDIVDVFRRAENVQPVVEEATAVGATTVWMQLGIRNQAAAGVAEAAGLTVVMDRCIEIEHARLVGAAPAAR</sequence>
<dbReference type="Proteomes" id="UP000298313">
    <property type="component" value="Unassembled WGS sequence"/>
</dbReference>
<comment type="caution">
    <text evidence="2">The sequence shown here is derived from an EMBL/GenBank/DDBJ whole genome shotgun (WGS) entry which is preliminary data.</text>
</comment>
<evidence type="ECO:0000259" key="1">
    <source>
        <dbReference type="SMART" id="SM00881"/>
    </source>
</evidence>
<dbReference type="InterPro" id="IPR036291">
    <property type="entry name" value="NAD(P)-bd_dom_sf"/>
</dbReference>
<keyword evidence="3" id="KW-1185">Reference proteome</keyword>
<accession>A0A4R9AXF1</accession>
<dbReference type="SMART" id="SM00881">
    <property type="entry name" value="CoA_binding"/>
    <property type="match status" value="1"/>
</dbReference>
<organism evidence="2 3">
    <name type="scientific">Cryobacterium fucosi</name>
    <dbReference type="NCBI Taxonomy" id="1259157"/>
    <lineage>
        <taxon>Bacteria</taxon>
        <taxon>Bacillati</taxon>
        <taxon>Actinomycetota</taxon>
        <taxon>Actinomycetes</taxon>
        <taxon>Micrococcales</taxon>
        <taxon>Microbacteriaceae</taxon>
        <taxon>Cryobacterium</taxon>
    </lineage>
</organism>
<dbReference type="EMBL" id="SOHH01000114">
    <property type="protein sequence ID" value="TFD72020.1"/>
    <property type="molecule type" value="Genomic_DNA"/>
</dbReference>
<evidence type="ECO:0000313" key="3">
    <source>
        <dbReference type="Proteomes" id="UP000298313"/>
    </source>
</evidence>
<dbReference type="PANTHER" id="PTHR33303">
    <property type="entry name" value="CYTOPLASMIC PROTEIN-RELATED"/>
    <property type="match status" value="1"/>
</dbReference>
<dbReference type="PANTHER" id="PTHR33303:SF2">
    <property type="entry name" value="COA-BINDING DOMAIN-CONTAINING PROTEIN"/>
    <property type="match status" value="1"/>
</dbReference>
<dbReference type="OrthoDB" id="9804695at2"/>
<dbReference type="SUPFAM" id="SSF51735">
    <property type="entry name" value="NAD(P)-binding Rossmann-fold domains"/>
    <property type="match status" value="1"/>
</dbReference>